<evidence type="ECO:0000256" key="1">
    <source>
        <dbReference type="SAM" id="SignalP"/>
    </source>
</evidence>
<keyword evidence="1" id="KW-0732">Signal</keyword>
<feature type="signal peptide" evidence="1">
    <location>
        <begin position="1"/>
        <end position="20"/>
    </location>
</feature>
<proteinExistence type="predicted"/>
<protein>
    <submittedName>
        <fullName evidence="2">Uncharacterized protein</fullName>
    </submittedName>
</protein>
<dbReference type="Proteomes" id="UP000182427">
    <property type="component" value="Chromosome I"/>
</dbReference>
<evidence type="ECO:0000313" key="2">
    <source>
        <dbReference type="EMBL" id="SDF21027.1"/>
    </source>
</evidence>
<reference evidence="3" key="1">
    <citation type="submission" date="2016-10" db="EMBL/GenBank/DDBJ databases">
        <authorList>
            <person name="Varghese N."/>
            <person name="Submissions S."/>
        </authorList>
    </citation>
    <scope>NUCLEOTIDE SEQUENCE [LARGE SCALE GENOMIC DNA]</scope>
    <source>
        <strain evidence="3">GAS232</strain>
    </source>
</reference>
<dbReference type="EMBL" id="LT629690">
    <property type="protein sequence ID" value="SDF21027.1"/>
    <property type="molecule type" value="Genomic_DNA"/>
</dbReference>
<accession>A0A1G7J7Q8</accession>
<name>A0A1G7J7Q8_9BACT</name>
<gene>
    <name evidence="2" type="ORF">SAMN05444167_1720</name>
</gene>
<organism evidence="2 3">
    <name type="scientific">Terriglobus roseus</name>
    <dbReference type="NCBI Taxonomy" id="392734"/>
    <lineage>
        <taxon>Bacteria</taxon>
        <taxon>Pseudomonadati</taxon>
        <taxon>Acidobacteriota</taxon>
        <taxon>Terriglobia</taxon>
        <taxon>Terriglobales</taxon>
        <taxon>Acidobacteriaceae</taxon>
        <taxon>Terriglobus</taxon>
    </lineage>
</organism>
<keyword evidence="3" id="KW-1185">Reference proteome</keyword>
<dbReference type="AlphaFoldDB" id="A0A1G7J7Q8"/>
<feature type="chain" id="PRO_5009241477" evidence="1">
    <location>
        <begin position="21"/>
        <end position="156"/>
    </location>
</feature>
<sequence length="156" mass="16905">MRSAWLVTPFFLFASLWSNAQEHLHQGGKPGSAAPITITINPESRVSVVLSGSLPVQERCGVLTALPIKVINQSFATVRLEASLINNSSSSGVTIEFHPEPLRGIPEEFRSLGIRLAQSGPVDITISFGAQHVAHDLGGRDQIHFVMHCFPSQPGW</sequence>
<evidence type="ECO:0000313" key="3">
    <source>
        <dbReference type="Proteomes" id="UP000182427"/>
    </source>
</evidence>